<dbReference type="NCBIfam" id="TIGR03025">
    <property type="entry name" value="EPS_sugtrans"/>
    <property type="match status" value="1"/>
</dbReference>
<name>A0A841T7H3_9BACL</name>
<keyword evidence="6 7" id="KW-0472">Membrane</keyword>
<keyword evidence="5 7" id="KW-1133">Transmembrane helix</keyword>
<keyword evidence="3 9" id="KW-0808">Transferase</keyword>
<sequence>MNMPVKELEMQTPWKTDTQVLVQSKLSRQERTDLGKRAFDVLVSLLAMIIASPIMLIVAILIKLEDPRGPVFFGQVRVGKDGYPFRMFKFRSMVTDAEERLEQLLEKNEMIGAMFKMKEDPRVTRIGRWIRKTSIDELPQLWNVFRGQMSMVGPRPSLPREVLQYSDRDFQRLTVTPGCTGLWQVSGRNRLSFHEMIELDLQYIRHQSLWLDCRIIWRTVWQIVRPKGAY</sequence>
<dbReference type="AlphaFoldDB" id="A0A841T7H3"/>
<comment type="subcellular location">
    <subcellularLocation>
        <location evidence="1">Membrane</location>
        <topology evidence="1">Multi-pass membrane protein</topology>
    </subcellularLocation>
</comment>
<dbReference type="Pfam" id="PF02397">
    <property type="entry name" value="Bac_transf"/>
    <property type="match status" value="1"/>
</dbReference>
<keyword evidence="4 7" id="KW-0812">Transmembrane</keyword>
<dbReference type="GO" id="GO:0016780">
    <property type="term" value="F:phosphotransferase activity, for other substituted phosphate groups"/>
    <property type="evidence" value="ECO:0007669"/>
    <property type="project" value="TreeGrafter"/>
</dbReference>
<organism evidence="9 10">
    <name type="scientific">Cohnella lubricantis</name>
    <dbReference type="NCBI Taxonomy" id="2163172"/>
    <lineage>
        <taxon>Bacteria</taxon>
        <taxon>Bacillati</taxon>
        <taxon>Bacillota</taxon>
        <taxon>Bacilli</taxon>
        <taxon>Bacillales</taxon>
        <taxon>Paenibacillaceae</taxon>
        <taxon>Cohnella</taxon>
    </lineage>
</organism>
<comment type="similarity">
    <text evidence="2">Belongs to the bacterial sugar transferase family.</text>
</comment>
<evidence type="ECO:0000313" key="9">
    <source>
        <dbReference type="EMBL" id="MBB6676852.1"/>
    </source>
</evidence>
<feature type="domain" description="Bacterial sugar transferase" evidence="8">
    <location>
        <begin position="36"/>
        <end position="224"/>
    </location>
</feature>
<feature type="transmembrane region" description="Helical" evidence="7">
    <location>
        <begin position="41"/>
        <end position="62"/>
    </location>
</feature>
<evidence type="ECO:0000259" key="8">
    <source>
        <dbReference type="Pfam" id="PF02397"/>
    </source>
</evidence>
<reference evidence="9 10" key="1">
    <citation type="submission" date="2020-08" db="EMBL/GenBank/DDBJ databases">
        <title>Cohnella phylogeny.</title>
        <authorList>
            <person name="Dunlap C."/>
        </authorList>
    </citation>
    <scope>NUCLEOTIDE SEQUENCE [LARGE SCALE GENOMIC DNA]</scope>
    <source>
        <strain evidence="9 10">DSM 103658</strain>
    </source>
</reference>
<proteinExistence type="inferred from homology"/>
<evidence type="ECO:0000256" key="7">
    <source>
        <dbReference type="SAM" id="Phobius"/>
    </source>
</evidence>
<dbReference type="GO" id="GO:0016020">
    <property type="term" value="C:membrane"/>
    <property type="evidence" value="ECO:0007669"/>
    <property type="project" value="UniProtKB-SubCell"/>
</dbReference>
<keyword evidence="10" id="KW-1185">Reference proteome</keyword>
<dbReference type="InterPro" id="IPR003362">
    <property type="entry name" value="Bact_transf"/>
</dbReference>
<evidence type="ECO:0000256" key="3">
    <source>
        <dbReference type="ARBA" id="ARBA00022679"/>
    </source>
</evidence>
<evidence type="ECO:0000256" key="2">
    <source>
        <dbReference type="ARBA" id="ARBA00006464"/>
    </source>
</evidence>
<accession>A0A841T7H3</accession>
<dbReference type="PANTHER" id="PTHR30576">
    <property type="entry name" value="COLANIC BIOSYNTHESIS UDP-GLUCOSE LIPID CARRIER TRANSFERASE"/>
    <property type="match status" value="1"/>
</dbReference>
<evidence type="ECO:0000313" key="10">
    <source>
        <dbReference type="Proteomes" id="UP000574133"/>
    </source>
</evidence>
<gene>
    <name evidence="9" type="ORF">H4Q31_05840</name>
</gene>
<dbReference type="InterPro" id="IPR017475">
    <property type="entry name" value="EPS_sugar_tfrase"/>
</dbReference>
<dbReference type="EMBL" id="JACJVN010000023">
    <property type="protein sequence ID" value="MBB6676852.1"/>
    <property type="molecule type" value="Genomic_DNA"/>
</dbReference>
<evidence type="ECO:0000256" key="6">
    <source>
        <dbReference type="ARBA" id="ARBA00023136"/>
    </source>
</evidence>
<evidence type="ECO:0000256" key="5">
    <source>
        <dbReference type="ARBA" id="ARBA00022989"/>
    </source>
</evidence>
<protein>
    <submittedName>
        <fullName evidence="9">Sugar transferase</fullName>
    </submittedName>
</protein>
<evidence type="ECO:0000256" key="1">
    <source>
        <dbReference type="ARBA" id="ARBA00004141"/>
    </source>
</evidence>
<dbReference type="Proteomes" id="UP000574133">
    <property type="component" value="Unassembled WGS sequence"/>
</dbReference>
<dbReference type="PANTHER" id="PTHR30576:SF10">
    <property type="entry name" value="SLL5057 PROTEIN"/>
    <property type="match status" value="1"/>
</dbReference>
<comment type="caution">
    <text evidence="9">The sequence shown here is derived from an EMBL/GenBank/DDBJ whole genome shotgun (WGS) entry which is preliminary data.</text>
</comment>
<evidence type="ECO:0000256" key="4">
    <source>
        <dbReference type="ARBA" id="ARBA00022692"/>
    </source>
</evidence>